<gene>
    <name evidence="2" type="ORF">A11Q_1149</name>
</gene>
<dbReference type="Pfam" id="PF00557">
    <property type="entry name" value="Peptidase_M24"/>
    <property type="match status" value="1"/>
</dbReference>
<dbReference type="HOGENOM" id="CLU_072757_0_0_7"/>
<proteinExistence type="predicted"/>
<protein>
    <recommendedName>
        <fullName evidence="1">Peptidase M24 domain-containing protein</fullName>
    </recommendedName>
</protein>
<dbReference type="RefSeq" id="WP_015469855.1">
    <property type="nucleotide sequence ID" value="NC_020813.1"/>
</dbReference>
<accession>M4VA72</accession>
<reference evidence="2 3" key="1">
    <citation type="journal article" date="2013" name="ISME J.">
        <title>By their genes ye shall know them: genomic signatures of predatory bacteria.</title>
        <authorList>
            <person name="Pasternak Z."/>
            <person name="Pietrokovski S."/>
            <person name="Rotem O."/>
            <person name="Gophna U."/>
            <person name="Lurie-Weinberger M.N."/>
            <person name="Jurkevitch E."/>
        </authorList>
    </citation>
    <scope>NUCLEOTIDE SEQUENCE [LARGE SCALE GENOMIC DNA]</scope>
    <source>
        <strain evidence="2 3">JSS</strain>
    </source>
</reference>
<dbReference type="Gene3D" id="3.90.230.10">
    <property type="entry name" value="Creatinase/methionine aminopeptidase superfamily"/>
    <property type="match status" value="1"/>
</dbReference>
<name>M4VA72_9BACT</name>
<dbReference type="OrthoDB" id="570664at2"/>
<dbReference type="InterPro" id="IPR036005">
    <property type="entry name" value="Creatinase/aminopeptidase-like"/>
</dbReference>
<evidence type="ECO:0000259" key="1">
    <source>
        <dbReference type="Pfam" id="PF00557"/>
    </source>
</evidence>
<sequence length="223" mass="25185">MHPTEKTGDKFNLATYLEARRVCHEVTHRIASLSSAGMNELDGQALVKEEFKKVGVSKFWHPTKFRIGSDTTKSFRDLADTSLTLNDGDIFFIDVGPIFEDHEADFGRTFSFSSSDSNTAHNPHQPIIGSCEQIWKDVATKWKTEQLSGQELYQFASTCAEEHHCQLNPKMAGHRLGDFPHALFSKEGLSSMNICPTENLWVLEIHIIHPQSQRGAFYEDILS</sequence>
<dbReference type="PATRIC" id="fig|1184267.3.peg.1162"/>
<evidence type="ECO:0000313" key="3">
    <source>
        <dbReference type="Proteomes" id="UP000012040"/>
    </source>
</evidence>
<dbReference type="Proteomes" id="UP000012040">
    <property type="component" value="Chromosome"/>
</dbReference>
<organism evidence="2 3">
    <name type="scientific">Pseudobdellovibrio exovorus JSS</name>
    <dbReference type="NCBI Taxonomy" id="1184267"/>
    <lineage>
        <taxon>Bacteria</taxon>
        <taxon>Pseudomonadati</taxon>
        <taxon>Bdellovibrionota</taxon>
        <taxon>Bdellovibrionia</taxon>
        <taxon>Bdellovibrionales</taxon>
        <taxon>Pseudobdellovibrionaceae</taxon>
        <taxon>Pseudobdellovibrio</taxon>
    </lineage>
</organism>
<dbReference type="eggNOG" id="COG0024">
    <property type="taxonomic scope" value="Bacteria"/>
</dbReference>
<dbReference type="STRING" id="1184267.A11Q_1149"/>
<dbReference type="KEGG" id="bex:A11Q_1149"/>
<feature type="domain" description="Peptidase M24" evidence="1">
    <location>
        <begin position="17"/>
        <end position="221"/>
    </location>
</feature>
<dbReference type="SUPFAM" id="SSF55920">
    <property type="entry name" value="Creatinase/aminopeptidase"/>
    <property type="match status" value="1"/>
</dbReference>
<keyword evidence="3" id="KW-1185">Reference proteome</keyword>
<dbReference type="EMBL" id="CP003537">
    <property type="protein sequence ID" value="AGH95365.1"/>
    <property type="molecule type" value="Genomic_DNA"/>
</dbReference>
<dbReference type="InterPro" id="IPR000994">
    <property type="entry name" value="Pept_M24"/>
</dbReference>
<dbReference type="AlphaFoldDB" id="M4VA72"/>
<evidence type="ECO:0000313" key="2">
    <source>
        <dbReference type="EMBL" id="AGH95365.1"/>
    </source>
</evidence>